<proteinExistence type="predicted"/>
<evidence type="ECO:0000313" key="2">
    <source>
        <dbReference type="EMBL" id="KAG8047440.1"/>
    </source>
</evidence>
<comment type="caution">
    <text evidence="2">The sequence shown here is derived from an EMBL/GenBank/DDBJ whole genome shotgun (WGS) entry which is preliminary data.</text>
</comment>
<reference evidence="2" key="2">
    <citation type="submission" date="2021-02" db="EMBL/GenBank/DDBJ databases">
        <authorList>
            <person name="Kimball J.A."/>
            <person name="Haas M.W."/>
            <person name="Macchietto M."/>
            <person name="Kono T."/>
            <person name="Duquette J."/>
            <person name="Shao M."/>
        </authorList>
    </citation>
    <scope>NUCLEOTIDE SEQUENCE</scope>
    <source>
        <tissue evidence="2">Fresh leaf tissue</tissue>
    </source>
</reference>
<dbReference type="EMBL" id="JAAALK010000290">
    <property type="protein sequence ID" value="KAG8047440.1"/>
    <property type="molecule type" value="Genomic_DNA"/>
</dbReference>
<dbReference type="AlphaFoldDB" id="A0A8J5RP02"/>
<evidence type="ECO:0000313" key="3">
    <source>
        <dbReference type="Proteomes" id="UP000729402"/>
    </source>
</evidence>
<reference evidence="2" key="1">
    <citation type="journal article" date="2021" name="bioRxiv">
        <title>Whole Genome Assembly and Annotation of Northern Wild Rice, Zizania palustris L., Supports a Whole Genome Duplication in the Zizania Genus.</title>
        <authorList>
            <person name="Haas M."/>
            <person name="Kono T."/>
            <person name="Macchietto M."/>
            <person name="Millas R."/>
            <person name="McGilp L."/>
            <person name="Shao M."/>
            <person name="Duquette J."/>
            <person name="Hirsch C.N."/>
            <person name="Kimball J."/>
        </authorList>
    </citation>
    <scope>NUCLEOTIDE SEQUENCE</scope>
    <source>
        <tissue evidence="2">Fresh leaf tissue</tissue>
    </source>
</reference>
<sequence length="104" mass="11176">MPSSSHEDAAVRRTHGSVDGVEVSYWCTCAWKAEKACSALADWLKKSRESAPARLVAVSSSTANNTWSKTRGFWLVRKRSGTSAEGQRPAGRAGCGWTGAAGMW</sequence>
<feature type="compositionally biased region" description="Gly residues" evidence="1">
    <location>
        <begin position="93"/>
        <end position="104"/>
    </location>
</feature>
<evidence type="ECO:0000256" key="1">
    <source>
        <dbReference type="SAM" id="MobiDB-lite"/>
    </source>
</evidence>
<name>A0A8J5RP02_ZIZPA</name>
<accession>A0A8J5RP02</accession>
<feature type="region of interest" description="Disordered" evidence="1">
    <location>
        <begin position="84"/>
        <end position="104"/>
    </location>
</feature>
<organism evidence="2 3">
    <name type="scientific">Zizania palustris</name>
    <name type="common">Northern wild rice</name>
    <dbReference type="NCBI Taxonomy" id="103762"/>
    <lineage>
        <taxon>Eukaryota</taxon>
        <taxon>Viridiplantae</taxon>
        <taxon>Streptophyta</taxon>
        <taxon>Embryophyta</taxon>
        <taxon>Tracheophyta</taxon>
        <taxon>Spermatophyta</taxon>
        <taxon>Magnoliopsida</taxon>
        <taxon>Liliopsida</taxon>
        <taxon>Poales</taxon>
        <taxon>Poaceae</taxon>
        <taxon>BOP clade</taxon>
        <taxon>Oryzoideae</taxon>
        <taxon>Oryzeae</taxon>
        <taxon>Zizaniinae</taxon>
        <taxon>Zizania</taxon>
    </lineage>
</organism>
<gene>
    <name evidence="2" type="ORF">GUJ93_ZPchr0008g11850</name>
</gene>
<protein>
    <submittedName>
        <fullName evidence="2">Uncharacterized protein</fullName>
    </submittedName>
</protein>
<dbReference type="Proteomes" id="UP000729402">
    <property type="component" value="Unassembled WGS sequence"/>
</dbReference>
<keyword evidence="3" id="KW-1185">Reference proteome</keyword>